<evidence type="ECO:0000313" key="1">
    <source>
        <dbReference type="EMBL" id="PST95757.1"/>
    </source>
</evidence>
<dbReference type="Proteomes" id="UP000241858">
    <property type="component" value="Unassembled WGS sequence"/>
</dbReference>
<gene>
    <name evidence="1" type="ORF">C0W81_20235</name>
</gene>
<dbReference type="RefSeq" id="WP_060999046.1">
    <property type="nucleotide sequence ID" value="NZ_LNQZ01000020.1"/>
</dbReference>
<organism evidence="1 2">
    <name type="scientific">Photobacterium aquimaris</name>
    <dbReference type="NCBI Taxonomy" id="512643"/>
    <lineage>
        <taxon>Bacteria</taxon>
        <taxon>Pseudomonadati</taxon>
        <taxon>Pseudomonadota</taxon>
        <taxon>Gammaproteobacteria</taxon>
        <taxon>Vibrionales</taxon>
        <taxon>Vibrionaceae</taxon>
        <taxon>Photobacterium</taxon>
    </lineage>
</organism>
<evidence type="ECO:0000313" key="2">
    <source>
        <dbReference type="Proteomes" id="UP000241858"/>
    </source>
</evidence>
<protein>
    <recommendedName>
        <fullName evidence="3">PD-(D/E)XK nuclease superfamily protein</fullName>
    </recommendedName>
</protein>
<reference evidence="1 2" key="1">
    <citation type="submission" date="2018-03" db="EMBL/GenBank/DDBJ databases">
        <title>Whole genome sequencing of Histamine producing bacteria.</title>
        <authorList>
            <person name="Butler K."/>
        </authorList>
    </citation>
    <scope>NUCLEOTIDE SEQUENCE [LARGE SCALE GENOMIC DNA]</scope>
    <source>
        <strain evidence="1 2">DSM 23343</strain>
    </source>
</reference>
<dbReference type="Pfam" id="PF14281">
    <property type="entry name" value="PDDEXK_4"/>
    <property type="match status" value="1"/>
</dbReference>
<dbReference type="OrthoDB" id="6869598at2"/>
<dbReference type="InterPro" id="IPR029470">
    <property type="entry name" value="PDDEXK_4"/>
</dbReference>
<dbReference type="AlphaFoldDB" id="A0A2T3HSF9"/>
<name>A0A2T3HSF9_9GAMM</name>
<accession>A0A2T3HSF9</accession>
<evidence type="ECO:0008006" key="3">
    <source>
        <dbReference type="Google" id="ProtNLM"/>
    </source>
</evidence>
<dbReference type="EMBL" id="PYLY01000087">
    <property type="protein sequence ID" value="PST95757.1"/>
    <property type="molecule type" value="Genomic_DNA"/>
</dbReference>
<sequence>MKTELEVVQDLFLSDEFSKISSYSTNFDLFKMMRIRSKELIHSNILAALFNPSYAHGLNYSFLNYFTLGIVNLHRESGEPLSLSTLISSTDQNVRIYRELENIDLVIEYPSSNLVIAIENKILAKEQPDQVARYQEILLTRYPKHHLALVYLSPNGRKPTTLDRDSKIPVYCMSYGQIAKQLELVKSRGNELSKYFISQFISHIEVYMTGSNEVNELCWQIFSKHEDAYAKMVNAYQYCQRRKVEECFLDIESRIKTDAAFSKFSDEIEIIKVVEENSKYVITYDLDVRLKSWPQGVMIKLYKYGWLGVFPYVTGEFRDSAEEISKKLDCYPNRQVKAWHNMYYISSNLNLDKERMVNSDGNSISMEDINIVLNKLNVHIEEINSALQ</sequence>
<proteinExistence type="predicted"/>
<comment type="caution">
    <text evidence="1">The sequence shown here is derived from an EMBL/GenBank/DDBJ whole genome shotgun (WGS) entry which is preliminary data.</text>
</comment>